<organism evidence="9 10">
    <name type="scientific">Lysobacter korlensis</name>
    <dbReference type="NCBI Taxonomy" id="553636"/>
    <lineage>
        <taxon>Bacteria</taxon>
        <taxon>Pseudomonadati</taxon>
        <taxon>Pseudomonadota</taxon>
        <taxon>Gammaproteobacteria</taxon>
        <taxon>Lysobacterales</taxon>
        <taxon>Lysobacteraceae</taxon>
        <taxon>Lysobacter</taxon>
    </lineage>
</organism>
<evidence type="ECO:0000259" key="8">
    <source>
        <dbReference type="PROSITE" id="PS50979"/>
    </source>
</evidence>
<dbReference type="PROSITE" id="PS50979">
    <property type="entry name" value="BC"/>
    <property type="match status" value="1"/>
</dbReference>
<comment type="caution">
    <text evidence="9">The sequence shown here is derived from an EMBL/GenBank/DDBJ whole genome shotgun (WGS) entry which is preliminary data.</text>
</comment>
<dbReference type="RefSeq" id="WP_386674624.1">
    <property type="nucleotide sequence ID" value="NZ_JBHLTG010000008.1"/>
</dbReference>
<evidence type="ECO:0000256" key="1">
    <source>
        <dbReference type="ARBA" id="ARBA00006284"/>
    </source>
</evidence>
<dbReference type="Gene3D" id="3.40.50.10350">
    <property type="entry name" value="Glycerate kinase, domain 1"/>
    <property type="match status" value="1"/>
</dbReference>
<reference evidence="9 10" key="1">
    <citation type="submission" date="2024-09" db="EMBL/GenBank/DDBJ databases">
        <authorList>
            <person name="Sun Q."/>
            <person name="Mori K."/>
        </authorList>
    </citation>
    <scope>NUCLEOTIDE SEQUENCE [LARGE SCALE GENOMIC DNA]</scope>
    <source>
        <strain evidence="9 10">KCTC 23076</strain>
    </source>
</reference>
<keyword evidence="3 7" id="KW-0808">Transferase</keyword>
<keyword evidence="10" id="KW-1185">Reference proteome</keyword>
<comment type="similarity">
    <text evidence="1 7">Belongs to the glycerate kinase type-1 family.</text>
</comment>
<feature type="domain" description="Biotin carboxylation" evidence="8">
    <location>
        <begin position="49"/>
        <end position="375"/>
    </location>
</feature>
<evidence type="ECO:0000256" key="7">
    <source>
        <dbReference type="PIRNR" id="PIRNR006078"/>
    </source>
</evidence>
<proteinExistence type="inferred from homology"/>
<evidence type="ECO:0000256" key="3">
    <source>
        <dbReference type="ARBA" id="ARBA00022679"/>
    </source>
</evidence>
<dbReference type="Gene3D" id="3.90.1510.10">
    <property type="entry name" value="Glycerate kinase, domain 2"/>
    <property type="match status" value="1"/>
</dbReference>
<gene>
    <name evidence="9" type="ORF">ACFFGH_27740</name>
</gene>
<evidence type="ECO:0000256" key="6">
    <source>
        <dbReference type="ARBA" id="ARBA00022840"/>
    </source>
</evidence>
<accession>A0ABV6RXD6</accession>
<dbReference type="Proteomes" id="UP001589896">
    <property type="component" value="Unassembled WGS sequence"/>
</dbReference>
<evidence type="ECO:0000256" key="2">
    <source>
        <dbReference type="ARBA" id="ARBA00022598"/>
    </source>
</evidence>
<evidence type="ECO:0000256" key="5">
    <source>
        <dbReference type="ARBA" id="ARBA00022777"/>
    </source>
</evidence>
<dbReference type="PIRSF" id="PIRSF006078">
    <property type="entry name" value="GlxK"/>
    <property type="match status" value="1"/>
</dbReference>
<dbReference type="PANTHER" id="PTHR21599:SF0">
    <property type="entry name" value="GLYCERATE KINASE"/>
    <property type="match status" value="1"/>
</dbReference>
<dbReference type="GO" id="GO:0016301">
    <property type="term" value="F:kinase activity"/>
    <property type="evidence" value="ECO:0007669"/>
    <property type="project" value="UniProtKB-KW"/>
</dbReference>
<dbReference type="InterPro" id="IPR004381">
    <property type="entry name" value="Glycerate_kinase"/>
</dbReference>
<keyword evidence="2" id="KW-0436">Ligase</keyword>
<dbReference type="NCBIfam" id="TIGR00045">
    <property type="entry name" value="glycerate kinase"/>
    <property type="match status" value="1"/>
</dbReference>
<evidence type="ECO:0000256" key="4">
    <source>
        <dbReference type="ARBA" id="ARBA00022741"/>
    </source>
</evidence>
<dbReference type="SUPFAM" id="SSF110738">
    <property type="entry name" value="Glycerate kinase I"/>
    <property type="match status" value="1"/>
</dbReference>
<sequence>MATDDVRIPGKDQLVRVIVAPDSFKGTVSARHAAVALARGWSAVRPGDEVSLLPLADGGEGTVDAFAAASPNAQLRVTRVSGPDGRAVDASWLLLPDGTAVTELAESSGLPLMAAPDPLGSSTVGLGEVLAAAREAGAQRIVVGLGGSASTDGGTGALRALGAGFLGPNGRELLPGGGALLDLAEVDLDGLTPPPPGGVTLLCDVTAPLLGPAGAAHVFGPQKGASPAQVGLLDEALTRLAGLLRGEPATPGMGAAGGTAYGLAAAWGATIAPGARTVAELAGLPAALTECDLVLTGEGRFDRTSLSGKVVGGVIDLAAAAGVPVGIVAGSLAGEPPASVRLATSLIDHAGSLEAALAEPERWLEEAGRALAARA</sequence>
<keyword evidence="4" id="KW-0547">Nucleotide-binding</keyword>
<name>A0ABV6RXD6_9GAMM</name>
<dbReference type="InterPro" id="IPR018193">
    <property type="entry name" value="Glyc_kinase_flavodox-like_fold"/>
</dbReference>
<evidence type="ECO:0000313" key="10">
    <source>
        <dbReference type="Proteomes" id="UP001589896"/>
    </source>
</evidence>
<dbReference type="PANTHER" id="PTHR21599">
    <property type="entry name" value="GLYCERATE KINASE"/>
    <property type="match status" value="1"/>
</dbReference>
<dbReference type="InterPro" id="IPR036129">
    <property type="entry name" value="Glycerate_kinase_sf"/>
</dbReference>
<keyword evidence="5 7" id="KW-0418">Kinase</keyword>
<protein>
    <submittedName>
        <fullName evidence="9">Glycerate kinase</fullName>
    </submittedName>
</protein>
<keyword evidence="6" id="KW-0067">ATP-binding</keyword>
<dbReference type="Pfam" id="PF02595">
    <property type="entry name" value="Gly_kinase"/>
    <property type="match status" value="1"/>
</dbReference>
<dbReference type="InterPro" id="IPR011764">
    <property type="entry name" value="Biotin_carboxylation_dom"/>
</dbReference>
<dbReference type="EMBL" id="JBHLTG010000008">
    <property type="protein sequence ID" value="MFC0681640.1"/>
    <property type="molecule type" value="Genomic_DNA"/>
</dbReference>
<dbReference type="InterPro" id="IPR018197">
    <property type="entry name" value="Glycerate_kinase_RE-like"/>
</dbReference>
<evidence type="ECO:0000313" key="9">
    <source>
        <dbReference type="EMBL" id="MFC0681640.1"/>
    </source>
</evidence>